<feature type="binding site" evidence="9">
    <location>
        <position position="231"/>
    </location>
    <ligand>
        <name>substrate</name>
    </ligand>
</feature>
<feature type="binding site" evidence="9">
    <location>
        <position position="271"/>
    </location>
    <ligand>
        <name>substrate</name>
    </ligand>
</feature>
<keyword evidence="2 11" id="KW-0378">Hydrolase</keyword>
<accession>A0A1I2DDB7</accession>
<dbReference type="InterPro" id="IPR036434">
    <property type="entry name" value="Beta_cellobiohydrolase_sf"/>
</dbReference>
<feature type="binding site" evidence="9">
    <location>
        <position position="85"/>
    </location>
    <ligand>
        <name>substrate</name>
    </ligand>
</feature>
<keyword evidence="15" id="KW-1185">Reference proteome</keyword>
<name>A0A1I2DDB7_9MICO</name>
<feature type="binding site" evidence="9">
    <location>
        <position position="299"/>
    </location>
    <ligand>
        <name>substrate</name>
    </ligand>
</feature>
<dbReference type="Proteomes" id="UP000198520">
    <property type="component" value="Unassembled WGS sequence"/>
</dbReference>
<evidence type="ECO:0000256" key="1">
    <source>
        <dbReference type="ARBA" id="ARBA00022729"/>
    </source>
</evidence>
<keyword evidence="5 11" id="KW-0119">Carbohydrate metabolism</keyword>
<dbReference type="Gene3D" id="3.20.20.40">
    <property type="entry name" value="1, 4-beta cellobiohydrolase"/>
    <property type="match status" value="1"/>
</dbReference>
<keyword evidence="13" id="KW-1133">Transmembrane helix</keyword>
<evidence type="ECO:0000256" key="10">
    <source>
        <dbReference type="PROSITE-ProRule" id="PRU10057"/>
    </source>
</evidence>
<evidence type="ECO:0000256" key="12">
    <source>
        <dbReference type="SAM" id="MobiDB-lite"/>
    </source>
</evidence>
<proteinExistence type="inferred from homology"/>
<evidence type="ECO:0000256" key="9">
    <source>
        <dbReference type="PIRSR" id="PIRSR001100-2"/>
    </source>
</evidence>
<dbReference type="InterPro" id="IPR001524">
    <property type="entry name" value="Glyco_hydro_6_CS"/>
</dbReference>
<keyword evidence="13" id="KW-0472">Membrane</keyword>
<dbReference type="InterPro" id="IPR016288">
    <property type="entry name" value="Beta_cellobiohydrolase"/>
</dbReference>
<keyword evidence="6 11" id="KW-0326">Glycosidase</keyword>
<evidence type="ECO:0000256" key="13">
    <source>
        <dbReference type="SAM" id="Phobius"/>
    </source>
</evidence>
<feature type="active site" description="Proton acceptor" evidence="8">
    <location>
        <position position="305"/>
    </location>
</feature>
<feature type="region of interest" description="Disordered" evidence="12">
    <location>
        <begin position="260"/>
        <end position="285"/>
    </location>
</feature>
<feature type="binding site" evidence="9">
    <location>
        <position position="201"/>
    </location>
    <ligand>
        <name>substrate</name>
    </ligand>
</feature>
<dbReference type="SUPFAM" id="SSF51989">
    <property type="entry name" value="Glycosyl hydrolases family 6, cellulases"/>
    <property type="match status" value="1"/>
</dbReference>
<sequence>MTGRDPSRLRPWLLATATVVALVLVGGAVWFSRAPGTALLDAPLDVRLDVSPDTAAARAVQDASSLSRQDRALLRRISTRPTALWVSGPPESAERIVDEMVQGATARRATATLVAYNVPGRDCGSHSASPQDLDAAGYRAWIDAFVAGLGTHRAVVVLEPDALAQLDCLAPDRRAERITLLRYGIERIAAQGSWVYVDAGHSGWHGATEMADRLEAAGVAQAAGFSLNVSNFRSTDDQVRYGSEISAALGTSTHFVVDTSRNGRPSDDGEWCNPPGRGLGRTPTVETDHPLVDAYLWIKHPGKSDGPCNGGPPAGQWWPEYALMLARNAPGG</sequence>
<keyword evidence="1" id="KW-0732">Signal</keyword>
<dbReference type="AlphaFoldDB" id="A0A1I2DDB7"/>
<dbReference type="GO" id="GO:0030245">
    <property type="term" value="P:cellulose catabolic process"/>
    <property type="evidence" value="ECO:0007669"/>
    <property type="project" value="UniProtKB-KW"/>
</dbReference>
<protein>
    <recommendedName>
        <fullName evidence="11">Glucanase</fullName>
        <ecNumber evidence="11">3.2.1.-</ecNumber>
    </recommendedName>
</protein>
<reference evidence="15" key="1">
    <citation type="submission" date="2016-10" db="EMBL/GenBank/DDBJ databases">
        <authorList>
            <person name="Varghese N."/>
            <person name="Submissions S."/>
        </authorList>
    </citation>
    <scope>NUCLEOTIDE SEQUENCE [LARGE SCALE GENOMIC DNA]</scope>
    <source>
        <strain evidence="15">DSM 19083</strain>
    </source>
</reference>
<dbReference type="PANTHER" id="PTHR34876">
    <property type="match status" value="1"/>
</dbReference>
<evidence type="ECO:0000313" key="14">
    <source>
        <dbReference type="EMBL" id="SFE78592.1"/>
    </source>
</evidence>
<dbReference type="PROSITE" id="PS00656">
    <property type="entry name" value="GLYCOSYL_HYDROL_F6_2"/>
    <property type="match status" value="1"/>
</dbReference>
<evidence type="ECO:0000313" key="15">
    <source>
        <dbReference type="Proteomes" id="UP000198520"/>
    </source>
</evidence>
<gene>
    <name evidence="14" type="ORF">SAMN04488035_0514</name>
</gene>
<keyword evidence="13" id="KW-0812">Transmembrane</keyword>
<dbReference type="PRINTS" id="PR00733">
    <property type="entry name" value="GLHYDRLASE6"/>
</dbReference>
<evidence type="ECO:0000256" key="7">
    <source>
        <dbReference type="ARBA" id="ARBA00023326"/>
    </source>
</evidence>
<dbReference type="PANTHER" id="PTHR34876:SF4">
    <property type="entry name" value="1,4-BETA-D-GLUCAN CELLOBIOHYDROLASE C-RELATED"/>
    <property type="match status" value="1"/>
</dbReference>
<keyword evidence="4" id="KW-1015">Disulfide bond</keyword>
<evidence type="ECO:0000256" key="5">
    <source>
        <dbReference type="ARBA" id="ARBA00023277"/>
    </source>
</evidence>
<dbReference type="RefSeq" id="WP_093374763.1">
    <property type="nucleotide sequence ID" value="NZ_BNAN01000001.1"/>
</dbReference>
<keyword evidence="3 11" id="KW-0136">Cellulose degradation</keyword>
<feature type="transmembrane region" description="Helical" evidence="13">
    <location>
        <begin position="12"/>
        <end position="31"/>
    </location>
</feature>
<comment type="similarity">
    <text evidence="11">Belongs to the glycosyl hydrolase family 6.</text>
</comment>
<evidence type="ECO:0000256" key="4">
    <source>
        <dbReference type="ARBA" id="ARBA00023157"/>
    </source>
</evidence>
<feature type="active site" description="Proton donor" evidence="8 10">
    <location>
        <position position="161"/>
    </location>
</feature>
<dbReference type="Pfam" id="PF01341">
    <property type="entry name" value="Glyco_hydro_6"/>
    <property type="match status" value="1"/>
</dbReference>
<dbReference type="GO" id="GO:0004553">
    <property type="term" value="F:hydrolase activity, hydrolyzing O-glycosyl compounds"/>
    <property type="evidence" value="ECO:0007669"/>
    <property type="project" value="InterPro"/>
</dbReference>
<evidence type="ECO:0000256" key="6">
    <source>
        <dbReference type="ARBA" id="ARBA00023295"/>
    </source>
</evidence>
<dbReference type="EC" id="3.2.1.-" evidence="11"/>
<dbReference type="EMBL" id="FONZ01000001">
    <property type="protein sequence ID" value="SFE78592.1"/>
    <property type="molecule type" value="Genomic_DNA"/>
</dbReference>
<dbReference type="OrthoDB" id="309899at2"/>
<evidence type="ECO:0000256" key="11">
    <source>
        <dbReference type="RuleBase" id="RU361186"/>
    </source>
</evidence>
<dbReference type="STRING" id="285351.SAMN04488035_0514"/>
<evidence type="ECO:0000256" key="8">
    <source>
        <dbReference type="PIRSR" id="PIRSR001100-1"/>
    </source>
</evidence>
<dbReference type="PIRSF" id="PIRSF001100">
    <property type="entry name" value="Beta_cellobiohydrolase"/>
    <property type="match status" value="1"/>
</dbReference>
<evidence type="ECO:0000256" key="2">
    <source>
        <dbReference type="ARBA" id="ARBA00022801"/>
    </source>
</evidence>
<keyword evidence="7 11" id="KW-0624">Polysaccharide degradation</keyword>
<feature type="binding site" evidence="9">
    <location>
        <position position="204"/>
    </location>
    <ligand>
        <name>substrate</name>
    </ligand>
</feature>
<organism evidence="14 15">
    <name type="scientific">Flavimobilis marinus</name>
    <dbReference type="NCBI Taxonomy" id="285351"/>
    <lineage>
        <taxon>Bacteria</taxon>
        <taxon>Bacillati</taxon>
        <taxon>Actinomycetota</taxon>
        <taxon>Actinomycetes</taxon>
        <taxon>Micrococcales</taxon>
        <taxon>Jonesiaceae</taxon>
        <taxon>Flavimobilis</taxon>
    </lineage>
</organism>
<evidence type="ECO:0000256" key="3">
    <source>
        <dbReference type="ARBA" id="ARBA00023001"/>
    </source>
</evidence>